<dbReference type="PANTHER" id="PTHR33273:SF2">
    <property type="entry name" value="ENDONUCLEASE_EXONUCLEASE_PHOSPHATASE DOMAIN-CONTAINING PROTEIN"/>
    <property type="match status" value="1"/>
</dbReference>
<dbReference type="EMBL" id="BGZK01000285">
    <property type="protein sequence ID" value="GBP34199.1"/>
    <property type="molecule type" value="Genomic_DNA"/>
</dbReference>
<proteinExistence type="predicted"/>
<dbReference type="InterPro" id="IPR006579">
    <property type="entry name" value="Pre_C2HC_dom"/>
</dbReference>
<feature type="domain" description="Pre-C2HC" evidence="2">
    <location>
        <begin position="98"/>
        <end position="167"/>
    </location>
</feature>
<organism evidence="3 4">
    <name type="scientific">Eumeta variegata</name>
    <name type="common">Bagworm moth</name>
    <name type="synonym">Eumeta japonica</name>
    <dbReference type="NCBI Taxonomy" id="151549"/>
    <lineage>
        <taxon>Eukaryota</taxon>
        <taxon>Metazoa</taxon>
        <taxon>Ecdysozoa</taxon>
        <taxon>Arthropoda</taxon>
        <taxon>Hexapoda</taxon>
        <taxon>Insecta</taxon>
        <taxon>Pterygota</taxon>
        <taxon>Neoptera</taxon>
        <taxon>Endopterygota</taxon>
        <taxon>Lepidoptera</taxon>
        <taxon>Glossata</taxon>
        <taxon>Ditrysia</taxon>
        <taxon>Tineoidea</taxon>
        <taxon>Psychidae</taxon>
        <taxon>Oiketicinae</taxon>
        <taxon>Eumeta</taxon>
    </lineage>
</organism>
<feature type="region of interest" description="Disordered" evidence="1">
    <location>
        <begin position="260"/>
        <end position="302"/>
    </location>
</feature>
<evidence type="ECO:0000313" key="3">
    <source>
        <dbReference type="EMBL" id="GBP34199.1"/>
    </source>
</evidence>
<evidence type="ECO:0000259" key="2">
    <source>
        <dbReference type="SMART" id="SM00596"/>
    </source>
</evidence>
<sequence>MEVETSRANNRDAGNTHATKTTAAAPKQATVTPKPIAANGAKPTPPPKGIKIITNIIEDFRKLNSYLIKSNIPFHTFALEEERKIKAVIKGVPIEIETESVKDDLERQGYPVTAVHRMHRRDGTALGLVLAILERCDQARDIFKNLYNICGLSGIKAEAPYKRGMPGQCHRCQLYGHAAANCYAQPRCVKCLVPHWTRDCDRNKESGGEPYCCNCGQNHTAYYGGCPVASKPKVFPPLGKTNRPPTRANATPPIRAVGAESFRPAPNPAVNQWKTPLPWKKPKTTKETNTRECPPLTSRRAGTAASALGEDITIITSILQVVRSAEVSDLAAKFRKAKHGVDRLRIILDNQELISRLENI</sequence>
<evidence type="ECO:0000256" key="1">
    <source>
        <dbReference type="SAM" id="MobiDB-lite"/>
    </source>
</evidence>
<dbReference type="Proteomes" id="UP000299102">
    <property type="component" value="Unassembled WGS sequence"/>
</dbReference>
<dbReference type="OrthoDB" id="8446474at2759"/>
<dbReference type="Pfam" id="PF07530">
    <property type="entry name" value="PRE_C2HC"/>
    <property type="match status" value="1"/>
</dbReference>
<dbReference type="PANTHER" id="PTHR33273">
    <property type="entry name" value="DOMAIN-CONTAINING PROTEIN, PUTATIVE-RELATED"/>
    <property type="match status" value="1"/>
</dbReference>
<protein>
    <submittedName>
        <fullName evidence="3">Nucleic-acid-binding protein from transposon X-element</fullName>
    </submittedName>
</protein>
<dbReference type="AlphaFoldDB" id="A0A4C1V6E2"/>
<gene>
    <name evidence="3" type="primary">ORF1</name>
    <name evidence="3" type="ORF">EVAR_30752_1</name>
</gene>
<feature type="compositionally biased region" description="Low complexity" evidence="1">
    <location>
        <begin position="18"/>
        <end position="35"/>
    </location>
</feature>
<feature type="region of interest" description="Disordered" evidence="1">
    <location>
        <begin position="1"/>
        <end position="48"/>
    </location>
</feature>
<evidence type="ECO:0000313" key="4">
    <source>
        <dbReference type="Proteomes" id="UP000299102"/>
    </source>
</evidence>
<reference evidence="3 4" key="1">
    <citation type="journal article" date="2019" name="Commun. Biol.">
        <title>The bagworm genome reveals a unique fibroin gene that provides high tensile strength.</title>
        <authorList>
            <person name="Kono N."/>
            <person name="Nakamura H."/>
            <person name="Ohtoshi R."/>
            <person name="Tomita M."/>
            <person name="Numata K."/>
            <person name="Arakawa K."/>
        </authorList>
    </citation>
    <scope>NUCLEOTIDE SEQUENCE [LARGE SCALE GENOMIC DNA]</scope>
</reference>
<comment type="caution">
    <text evidence="3">The sequence shown here is derived from an EMBL/GenBank/DDBJ whole genome shotgun (WGS) entry which is preliminary data.</text>
</comment>
<keyword evidence="4" id="KW-1185">Reference proteome</keyword>
<feature type="compositionally biased region" description="Polar residues" evidence="1">
    <location>
        <begin position="1"/>
        <end position="17"/>
    </location>
</feature>
<dbReference type="SMART" id="SM00596">
    <property type="entry name" value="PRE_C2HC"/>
    <property type="match status" value="1"/>
</dbReference>
<accession>A0A4C1V6E2</accession>
<name>A0A4C1V6E2_EUMVA</name>